<dbReference type="InterPro" id="IPR000209">
    <property type="entry name" value="Peptidase_S8/S53_dom"/>
</dbReference>
<evidence type="ECO:0000256" key="3">
    <source>
        <dbReference type="ARBA" id="ARBA00022801"/>
    </source>
</evidence>
<dbReference type="PROSITE" id="PS00136">
    <property type="entry name" value="SUBTILASE_ASP"/>
    <property type="match status" value="1"/>
</dbReference>
<protein>
    <recommendedName>
        <fullName evidence="7">Peptidase S8/S53 domain-containing protein</fullName>
    </recommendedName>
</protein>
<proteinExistence type="inferred from homology"/>
<dbReference type="InterPro" id="IPR023827">
    <property type="entry name" value="Peptidase_S8_Asp-AS"/>
</dbReference>
<keyword evidence="4 5" id="KW-0720">Serine protease</keyword>
<dbReference type="GO" id="GO:0004252">
    <property type="term" value="F:serine-type endopeptidase activity"/>
    <property type="evidence" value="ECO:0007669"/>
    <property type="project" value="UniProtKB-UniRule"/>
</dbReference>
<feature type="domain" description="Peptidase S8/S53" evidence="7">
    <location>
        <begin position="138"/>
        <end position="432"/>
    </location>
</feature>
<dbReference type="GO" id="GO:0006508">
    <property type="term" value="P:proteolysis"/>
    <property type="evidence" value="ECO:0007669"/>
    <property type="project" value="UniProtKB-KW"/>
</dbReference>
<name>A0A7C4TCS0_UNCW3</name>
<evidence type="ECO:0000256" key="4">
    <source>
        <dbReference type="ARBA" id="ARBA00022825"/>
    </source>
</evidence>
<evidence type="ECO:0000256" key="2">
    <source>
        <dbReference type="ARBA" id="ARBA00022670"/>
    </source>
</evidence>
<dbReference type="InterPro" id="IPR036852">
    <property type="entry name" value="Peptidase_S8/S53_dom_sf"/>
</dbReference>
<dbReference type="SUPFAM" id="SSF52743">
    <property type="entry name" value="Subtilisin-like"/>
    <property type="match status" value="1"/>
</dbReference>
<dbReference type="InterPro" id="IPR015500">
    <property type="entry name" value="Peptidase_S8_subtilisin-rel"/>
</dbReference>
<evidence type="ECO:0000259" key="7">
    <source>
        <dbReference type="Pfam" id="PF00082"/>
    </source>
</evidence>
<dbReference type="PANTHER" id="PTHR43806">
    <property type="entry name" value="PEPTIDASE S8"/>
    <property type="match status" value="1"/>
</dbReference>
<dbReference type="Gene3D" id="3.40.50.200">
    <property type="entry name" value="Peptidase S8/S53 domain"/>
    <property type="match status" value="1"/>
</dbReference>
<dbReference type="Pfam" id="PF00082">
    <property type="entry name" value="Peptidase_S8"/>
    <property type="match status" value="1"/>
</dbReference>
<gene>
    <name evidence="8" type="ORF">ENV60_06385</name>
</gene>
<dbReference type="PRINTS" id="PR00723">
    <property type="entry name" value="SUBTILISIN"/>
</dbReference>
<evidence type="ECO:0000256" key="5">
    <source>
        <dbReference type="PROSITE-ProRule" id="PRU01240"/>
    </source>
</evidence>
<dbReference type="InterPro" id="IPR050131">
    <property type="entry name" value="Peptidase_S8_subtilisin-like"/>
</dbReference>
<keyword evidence="2 5" id="KW-0645">Protease</keyword>
<evidence type="ECO:0000313" key="8">
    <source>
        <dbReference type="EMBL" id="HGV97906.1"/>
    </source>
</evidence>
<keyword evidence="3 5" id="KW-0378">Hydrolase</keyword>
<evidence type="ECO:0000256" key="1">
    <source>
        <dbReference type="ARBA" id="ARBA00011073"/>
    </source>
</evidence>
<comment type="caution">
    <text evidence="8">The sequence shown here is derived from an EMBL/GenBank/DDBJ whole genome shotgun (WGS) entry which is preliminary data.</text>
</comment>
<reference evidence="8" key="1">
    <citation type="journal article" date="2020" name="mSystems">
        <title>Genome- and Community-Level Interaction Insights into Carbon Utilization and Element Cycling Functions of Hydrothermarchaeota in Hydrothermal Sediment.</title>
        <authorList>
            <person name="Zhou Z."/>
            <person name="Liu Y."/>
            <person name="Xu W."/>
            <person name="Pan J."/>
            <person name="Luo Z.H."/>
            <person name="Li M."/>
        </authorList>
    </citation>
    <scope>NUCLEOTIDE SEQUENCE [LARGE SCALE GENOMIC DNA]</scope>
    <source>
        <strain evidence="8">SpSt-774</strain>
    </source>
</reference>
<sequence>MTLIFIIPYLLYPVPQVEGMETFPPPHFEILFKFKEGVGIERRVEILKSLEACEVKQKDYAPFVSLRLKTRDEKTYNYLKSLREIEYAEWGKWFRIDFIPAVSLDLSFFPNDPYYSWYQWHLKRIGMEEVWDIETGDSTVIIGIIDTGVAYEDRPIPDYERGGVDPSCSTYVKATDLINTRFIPGWDFVYEDSFANDDHGHGTHICGTIAQTTNNNFGCAGIAFDCTIMPIKAFNFLGFGSEGDCAFAIYYATTHGAKIINMSFAQPDEPGQTFRDAIIYAAQNNVIMVAGSGNSSASIVYYPAAYPEVIAVGASTSSTPDSLAFYSNYGTNLELVAPGGDLVNRIPDPGNIWDGIAQQSILFGQFTPSGKAKPDSLIFAVMLGTSCATPHVSGVCGLMLARGIPPGMVREIIDSTCLDLGETGWDTIYGFGRLDAWGALGGRDTVPPQITETTVLYDTTFCGPYYIYSNIRDLFGLTGALLFYKIGSSPYDSSFGENLGGNWYRFVIPQVVAPTVVRYYLKAIDNSVNQNISFDPPTAPQIPYAFAVYVGIAEDVAKKESLLNIPTLIRMGKRIDINSNFPIEVFDAAGRRIYKGNKGLVLNEAGVYFVNFNGGYTLKKIVCIK</sequence>
<dbReference type="AlphaFoldDB" id="A0A7C4TCS0"/>
<feature type="active site" description="Charge relay system" evidence="5">
    <location>
        <position position="146"/>
    </location>
</feature>
<dbReference type="EMBL" id="DTGZ01000119">
    <property type="protein sequence ID" value="HGV97906.1"/>
    <property type="molecule type" value="Genomic_DNA"/>
</dbReference>
<evidence type="ECO:0000256" key="6">
    <source>
        <dbReference type="RuleBase" id="RU003355"/>
    </source>
</evidence>
<feature type="active site" description="Charge relay system" evidence="5">
    <location>
        <position position="386"/>
    </location>
</feature>
<dbReference type="InterPro" id="IPR023828">
    <property type="entry name" value="Peptidase_S8_Ser-AS"/>
</dbReference>
<dbReference type="PROSITE" id="PS00138">
    <property type="entry name" value="SUBTILASE_SER"/>
    <property type="match status" value="1"/>
</dbReference>
<organism evidence="8">
    <name type="scientific">candidate division WOR-3 bacterium</name>
    <dbReference type="NCBI Taxonomy" id="2052148"/>
    <lineage>
        <taxon>Bacteria</taxon>
        <taxon>Bacteria division WOR-3</taxon>
    </lineage>
</organism>
<dbReference type="PROSITE" id="PS51892">
    <property type="entry name" value="SUBTILASE"/>
    <property type="match status" value="1"/>
</dbReference>
<accession>A0A7C4TCS0</accession>
<feature type="active site" description="Charge relay system" evidence="5">
    <location>
        <position position="201"/>
    </location>
</feature>
<dbReference type="PANTHER" id="PTHR43806:SF11">
    <property type="entry name" value="CEREVISIN-RELATED"/>
    <property type="match status" value="1"/>
</dbReference>
<comment type="similarity">
    <text evidence="1 5 6">Belongs to the peptidase S8 family.</text>
</comment>